<evidence type="ECO:0000313" key="2">
    <source>
        <dbReference type="EMBL" id="KAJ8366220.1"/>
    </source>
</evidence>
<evidence type="ECO:0000313" key="3">
    <source>
        <dbReference type="Proteomes" id="UP001221898"/>
    </source>
</evidence>
<dbReference type="EMBL" id="JAINUG010000626">
    <property type="protein sequence ID" value="KAJ8366220.1"/>
    <property type="molecule type" value="Genomic_DNA"/>
</dbReference>
<gene>
    <name evidence="2" type="ORF">AAFF_G00365360</name>
</gene>
<sequence length="97" mass="11141">MDEHRGHDTVSAAAGRTEKQKQLGETQRKSQQRIQETEKELQDLRQAVDSLKRSAQAAVEHRRLEDICKGELVKISQTVEEVDILEPRTREDFLQCG</sequence>
<feature type="compositionally biased region" description="Basic and acidic residues" evidence="1">
    <location>
        <begin position="16"/>
        <end position="28"/>
    </location>
</feature>
<proteinExistence type="predicted"/>
<dbReference type="AlphaFoldDB" id="A0AAD7R4T1"/>
<protein>
    <submittedName>
        <fullName evidence="2">Uncharacterized protein</fullName>
    </submittedName>
</protein>
<comment type="caution">
    <text evidence="2">The sequence shown here is derived from an EMBL/GenBank/DDBJ whole genome shotgun (WGS) entry which is preliminary data.</text>
</comment>
<dbReference type="Proteomes" id="UP001221898">
    <property type="component" value="Unassembled WGS sequence"/>
</dbReference>
<accession>A0AAD7R4T1</accession>
<evidence type="ECO:0000256" key="1">
    <source>
        <dbReference type="SAM" id="MobiDB-lite"/>
    </source>
</evidence>
<keyword evidence="3" id="KW-1185">Reference proteome</keyword>
<reference evidence="2" key="1">
    <citation type="journal article" date="2023" name="Science">
        <title>Genome structures resolve the early diversification of teleost fishes.</title>
        <authorList>
            <person name="Parey E."/>
            <person name="Louis A."/>
            <person name="Montfort J."/>
            <person name="Bouchez O."/>
            <person name="Roques C."/>
            <person name="Iampietro C."/>
            <person name="Lluch J."/>
            <person name="Castinel A."/>
            <person name="Donnadieu C."/>
            <person name="Desvignes T."/>
            <person name="Floi Bucao C."/>
            <person name="Jouanno E."/>
            <person name="Wen M."/>
            <person name="Mejri S."/>
            <person name="Dirks R."/>
            <person name="Jansen H."/>
            <person name="Henkel C."/>
            <person name="Chen W.J."/>
            <person name="Zahm M."/>
            <person name="Cabau C."/>
            <person name="Klopp C."/>
            <person name="Thompson A.W."/>
            <person name="Robinson-Rechavi M."/>
            <person name="Braasch I."/>
            <person name="Lecointre G."/>
            <person name="Bobe J."/>
            <person name="Postlethwait J.H."/>
            <person name="Berthelot C."/>
            <person name="Roest Crollius H."/>
            <person name="Guiguen Y."/>
        </authorList>
    </citation>
    <scope>NUCLEOTIDE SEQUENCE</scope>
    <source>
        <strain evidence="2">NC1722</strain>
    </source>
</reference>
<feature type="region of interest" description="Disordered" evidence="1">
    <location>
        <begin position="1"/>
        <end position="38"/>
    </location>
</feature>
<organism evidence="2 3">
    <name type="scientific">Aldrovandia affinis</name>
    <dbReference type="NCBI Taxonomy" id="143900"/>
    <lineage>
        <taxon>Eukaryota</taxon>
        <taxon>Metazoa</taxon>
        <taxon>Chordata</taxon>
        <taxon>Craniata</taxon>
        <taxon>Vertebrata</taxon>
        <taxon>Euteleostomi</taxon>
        <taxon>Actinopterygii</taxon>
        <taxon>Neopterygii</taxon>
        <taxon>Teleostei</taxon>
        <taxon>Notacanthiformes</taxon>
        <taxon>Halosauridae</taxon>
        <taxon>Aldrovandia</taxon>
    </lineage>
</organism>
<name>A0AAD7R4T1_9TELE</name>